<feature type="domain" description="Amidohydrolase-related" evidence="2">
    <location>
        <begin position="231"/>
        <end position="387"/>
    </location>
</feature>
<keyword evidence="1" id="KW-0665">Pyrimidine biosynthesis</keyword>
<dbReference type="Gene3D" id="3.20.20.140">
    <property type="entry name" value="Metal-dependent hydrolases"/>
    <property type="match status" value="1"/>
</dbReference>
<dbReference type="SUPFAM" id="SSF51556">
    <property type="entry name" value="Metallo-dependent hydrolases"/>
    <property type="match status" value="1"/>
</dbReference>
<dbReference type="Pfam" id="PF01979">
    <property type="entry name" value="Amidohydro_1"/>
    <property type="match status" value="1"/>
</dbReference>
<comment type="caution">
    <text evidence="3">The sequence shown here is derived from an EMBL/GenBank/DDBJ whole genome shotgun (WGS) entry which is preliminary data.</text>
</comment>
<dbReference type="SUPFAM" id="SSF51338">
    <property type="entry name" value="Composite domain of metallo-dependent hydrolases"/>
    <property type="match status" value="1"/>
</dbReference>
<dbReference type="RefSeq" id="WP_087699628.1">
    <property type="nucleotide sequence ID" value="NZ_AP028370.1"/>
</dbReference>
<dbReference type="InterPro" id="IPR006680">
    <property type="entry name" value="Amidohydro-rel"/>
</dbReference>
<proteinExistence type="predicted"/>
<dbReference type="CDD" id="cd01317">
    <property type="entry name" value="DHOase_IIa"/>
    <property type="match status" value="1"/>
</dbReference>
<keyword evidence="3" id="KW-0378">Hydrolase</keyword>
<dbReference type="AlphaFoldDB" id="A0A5T0Z4T9"/>
<dbReference type="InterPro" id="IPR004722">
    <property type="entry name" value="DHOase"/>
</dbReference>
<dbReference type="EMBL" id="AACHLB010000001">
    <property type="protein sequence ID" value="EAK5836241.1"/>
    <property type="molecule type" value="Genomic_DNA"/>
</dbReference>
<dbReference type="GO" id="GO:0005737">
    <property type="term" value="C:cytoplasm"/>
    <property type="evidence" value="ECO:0007669"/>
    <property type="project" value="TreeGrafter"/>
</dbReference>
<name>A0A5T0Z4T9_CAMJU</name>
<gene>
    <name evidence="3" type="ORF">APU83_01100</name>
</gene>
<accession>A0A5T0Z4T9</accession>
<dbReference type="PANTHER" id="PTHR43668">
    <property type="entry name" value="ALLANTOINASE"/>
    <property type="match status" value="1"/>
</dbReference>
<dbReference type="GO" id="GO:0006145">
    <property type="term" value="P:purine nucleobase catabolic process"/>
    <property type="evidence" value="ECO:0007669"/>
    <property type="project" value="TreeGrafter"/>
</dbReference>
<protein>
    <submittedName>
        <fullName evidence="3">Metal-dependent hydrolase</fullName>
    </submittedName>
</protein>
<dbReference type="InterPro" id="IPR032466">
    <property type="entry name" value="Metal_Hydrolase"/>
</dbReference>
<dbReference type="NCBIfam" id="NF006268">
    <property type="entry name" value="PRK08417.1"/>
    <property type="match status" value="1"/>
</dbReference>
<dbReference type="InterPro" id="IPR050138">
    <property type="entry name" value="DHOase/Allantoinase_Hydrolase"/>
</dbReference>
<evidence type="ECO:0000259" key="2">
    <source>
        <dbReference type="Pfam" id="PF01979"/>
    </source>
</evidence>
<organism evidence="3">
    <name type="scientific">Campylobacter jejuni</name>
    <dbReference type="NCBI Taxonomy" id="197"/>
    <lineage>
        <taxon>Bacteria</taxon>
        <taxon>Pseudomonadati</taxon>
        <taxon>Campylobacterota</taxon>
        <taxon>Epsilonproteobacteria</taxon>
        <taxon>Campylobacterales</taxon>
        <taxon>Campylobacteraceae</taxon>
        <taxon>Campylobacter</taxon>
    </lineage>
</organism>
<dbReference type="GO" id="GO:0046872">
    <property type="term" value="F:metal ion binding"/>
    <property type="evidence" value="ECO:0007669"/>
    <property type="project" value="InterPro"/>
</dbReference>
<dbReference type="PANTHER" id="PTHR43668:SF2">
    <property type="entry name" value="ALLANTOINASE"/>
    <property type="match status" value="1"/>
</dbReference>
<dbReference type="GO" id="GO:0004151">
    <property type="term" value="F:dihydroorotase activity"/>
    <property type="evidence" value="ECO:0007669"/>
    <property type="project" value="InterPro"/>
</dbReference>
<evidence type="ECO:0000313" key="3">
    <source>
        <dbReference type="EMBL" id="EAK5836241.1"/>
    </source>
</evidence>
<dbReference type="GO" id="GO:0004038">
    <property type="term" value="F:allantoinase activity"/>
    <property type="evidence" value="ECO:0007669"/>
    <property type="project" value="TreeGrafter"/>
</dbReference>
<dbReference type="InterPro" id="IPR011059">
    <property type="entry name" value="Metal-dep_hydrolase_composite"/>
</dbReference>
<evidence type="ECO:0000256" key="1">
    <source>
        <dbReference type="ARBA" id="ARBA00022975"/>
    </source>
</evidence>
<dbReference type="GO" id="GO:0006221">
    <property type="term" value="P:pyrimidine nucleotide biosynthetic process"/>
    <property type="evidence" value="ECO:0007669"/>
    <property type="project" value="UniProtKB-KW"/>
</dbReference>
<reference evidence="3" key="1">
    <citation type="submission" date="2018-05" db="EMBL/GenBank/DDBJ databases">
        <authorList>
            <consortium name="GenomeTrakr network: Whole genome sequencing for foodborne pathogen traceback"/>
        </authorList>
    </citation>
    <scope>NUCLEOTIDE SEQUENCE</scope>
    <source>
        <strain evidence="3">AK1117400155-2</strain>
    </source>
</reference>
<sequence>MIIKNAKIYGDSLQDIEIKEGKITNIGSNLQGEEILDAKGMTLLPSFVDLCVSLKNDKFSLANLELLENECLKGGISSIVLRDCMDFDEESFALFLQNLAQRKMQIFSSVRVKDTNGKLKNLATLLNKGACALELDSSLDANTLKVSSQYAFMKDSPIFVRCYDKDFDDNGVMNDCEMSFELGLIGMSKIAETSQIAKMKELAKFYKNKVIFDLLSLKDSLVLLDEKDLKLVSIHHLIKDDSACEDFNTAAKLMPPLRSKEDVLALREALKEGKISFLTSLHSAKSISLKDLAFDEAAFGIHSVCEFISLCYTFLIKEGFLNWQELCQFTSKNPSEFLGLNSGVIEVGKEANLVLFDENEEIFAPKSFLYSEDKLFGKIKMHIIKGKNILENKLYLNS</sequence>